<keyword evidence="3" id="KW-1185">Reference proteome</keyword>
<evidence type="ECO:0000256" key="1">
    <source>
        <dbReference type="SAM" id="MobiDB-lite"/>
    </source>
</evidence>
<dbReference type="RefSeq" id="WP_213640882.1">
    <property type="nucleotide sequence ID" value="NZ_JADPMV010000002.1"/>
</dbReference>
<reference evidence="2 3" key="1">
    <citation type="journal article" date="2021" name="Syst. Appl. Microbiol.">
        <title>Pseudomonas lalucatii sp. nov. isolated from Vallgornera, a karstic cave in Mallorca, Western Mediterranean.</title>
        <authorList>
            <person name="Busquets A."/>
            <person name="Mulet M."/>
            <person name="Gomila M."/>
            <person name="Garcia-Valdes E."/>
        </authorList>
    </citation>
    <scope>NUCLEOTIDE SEQUENCE [LARGE SCALE GENOMIC DNA]</scope>
    <source>
        <strain evidence="2 3">R1b54</strain>
    </source>
</reference>
<gene>
    <name evidence="2" type="ORF">I0D00_16320</name>
</gene>
<accession>A0ABS5Q4M2</accession>
<feature type="compositionally biased region" description="Low complexity" evidence="1">
    <location>
        <begin position="24"/>
        <end position="35"/>
    </location>
</feature>
<dbReference type="EMBL" id="JADPMV010000002">
    <property type="protein sequence ID" value="MBS7663493.1"/>
    <property type="molecule type" value="Genomic_DNA"/>
</dbReference>
<feature type="region of interest" description="Disordered" evidence="1">
    <location>
        <begin position="24"/>
        <end position="43"/>
    </location>
</feature>
<evidence type="ECO:0000313" key="2">
    <source>
        <dbReference type="EMBL" id="MBS7663493.1"/>
    </source>
</evidence>
<proteinExistence type="predicted"/>
<sequence length="99" mass="10480">MRGYVDFQLLLSRLLPGPLALAARAGADDAQPQGAEGVEPDPEHGRFLARLQLELGERLQADPRRVDPLHLALLADACEACGRVAAPPSLPELPPAGGR</sequence>
<evidence type="ECO:0000313" key="3">
    <source>
        <dbReference type="Proteomes" id="UP001196601"/>
    </source>
</evidence>
<protein>
    <submittedName>
        <fullName evidence="2">Uncharacterized protein</fullName>
    </submittedName>
</protein>
<dbReference type="Proteomes" id="UP001196601">
    <property type="component" value="Unassembled WGS sequence"/>
</dbReference>
<name>A0ABS5Q4M2_9PSED</name>
<organism evidence="2 3">
    <name type="scientific">Pseudomonas lalucatii</name>
    <dbReference type="NCBI Taxonomy" id="1424203"/>
    <lineage>
        <taxon>Bacteria</taxon>
        <taxon>Pseudomonadati</taxon>
        <taxon>Pseudomonadota</taxon>
        <taxon>Gammaproteobacteria</taxon>
        <taxon>Pseudomonadales</taxon>
        <taxon>Pseudomonadaceae</taxon>
        <taxon>Pseudomonas</taxon>
    </lineage>
</organism>
<comment type="caution">
    <text evidence="2">The sequence shown here is derived from an EMBL/GenBank/DDBJ whole genome shotgun (WGS) entry which is preliminary data.</text>
</comment>